<proteinExistence type="predicted"/>
<name>A0A7K3WLK7_9FLAO</name>
<comment type="caution">
    <text evidence="3">The sequence shown here is derived from an EMBL/GenBank/DDBJ whole genome shotgun (WGS) entry which is preliminary data.</text>
</comment>
<feature type="chain" id="PRO_5029733730" evidence="2">
    <location>
        <begin position="20"/>
        <end position="480"/>
    </location>
</feature>
<dbReference type="RefSeq" id="WP_163283261.1">
    <property type="nucleotide sequence ID" value="NZ_JAAGVY010000003.1"/>
</dbReference>
<accession>A0A7K3WLK7</accession>
<evidence type="ECO:0000256" key="2">
    <source>
        <dbReference type="SAM" id="SignalP"/>
    </source>
</evidence>
<keyword evidence="4" id="KW-1185">Reference proteome</keyword>
<dbReference type="EMBL" id="JAAGVY010000003">
    <property type="protein sequence ID" value="NEN22536.1"/>
    <property type="molecule type" value="Genomic_DNA"/>
</dbReference>
<organism evidence="3 4">
    <name type="scientific">Cryomorpha ignava</name>
    <dbReference type="NCBI Taxonomy" id="101383"/>
    <lineage>
        <taxon>Bacteria</taxon>
        <taxon>Pseudomonadati</taxon>
        <taxon>Bacteroidota</taxon>
        <taxon>Flavobacteriia</taxon>
        <taxon>Flavobacteriales</taxon>
        <taxon>Cryomorphaceae</taxon>
        <taxon>Cryomorpha</taxon>
    </lineage>
</organism>
<evidence type="ECO:0000313" key="3">
    <source>
        <dbReference type="EMBL" id="NEN22536.1"/>
    </source>
</evidence>
<reference evidence="3 4" key="1">
    <citation type="submission" date="2020-02" db="EMBL/GenBank/DDBJ databases">
        <title>Out from the shadows clarifying the taxonomy of the family Cryomorphaceae and related taxa by utilizing the GTDB taxonomic framework.</title>
        <authorList>
            <person name="Bowman J.P."/>
        </authorList>
    </citation>
    <scope>NUCLEOTIDE SEQUENCE [LARGE SCALE GENOMIC DNA]</scope>
    <source>
        <strain evidence="3 4">QSSC 1-22</strain>
    </source>
</reference>
<sequence>MKKILLPLFMGAVAFSANAQISNGDFERWDKVLLFQHPSGASATMSSNYETYFDNGLLNVTKEEVNGNSFVRIENIMGTENVQPGFFIFGKVPSEDMVFSAGNPISDVNMTGISMDLNYDMLDREGFVIVQFKNGNTPVGEGNYGPGTYFFPISGSQDWSNTEFLFDNPIDPSANTCVVALASADLINEDLPFAEGSFMEVDNIAFIGSESTFQGGDFEFWSYVEPLYVPGDCYVDIHPFDQNYQKSLDSYQGSFALRLNSTLRNDNVDVGYALMGEKNEEGGIAPTIALGDMTILSFMYYYLAQDDMGEAKLVFYNESSGSYTPVYEHSIELTSNENYQLIEFPFGNELEEQEIVATHMSIEFKSSIETENITAIDGSVLLLDNVSLGNALGLNPAMTKQSLRQVRSYPNPTMGRVVFNFGTNRAGYYRVYNQLGSQVAIREFSSTKEVVFDLYPYPSGVYTFRFFHNAGTDYARVIRE</sequence>
<keyword evidence="1 2" id="KW-0732">Signal</keyword>
<feature type="signal peptide" evidence="2">
    <location>
        <begin position="1"/>
        <end position="19"/>
    </location>
</feature>
<dbReference type="NCBIfam" id="TIGR04183">
    <property type="entry name" value="Por_Secre_tail"/>
    <property type="match status" value="1"/>
</dbReference>
<protein>
    <submittedName>
        <fullName evidence="3">T9SS type A sorting domain-containing protein</fullName>
    </submittedName>
</protein>
<dbReference type="Proteomes" id="UP000486602">
    <property type="component" value="Unassembled WGS sequence"/>
</dbReference>
<evidence type="ECO:0000313" key="4">
    <source>
        <dbReference type="Proteomes" id="UP000486602"/>
    </source>
</evidence>
<dbReference type="InterPro" id="IPR026444">
    <property type="entry name" value="Secre_tail"/>
</dbReference>
<gene>
    <name evidence="3" type="ORF">G3O08_03335</name>
</gene>
<evidence type="ECO:0000256" key="1">
    <source>
        <dbReference type="ARBA" id="ARBA00022729"/>
    </source>
</evidence>
<dbReference type="AlphaFoldDB" id="A0A7K3WLK7"/>